<keyword evidence="1" id="KW-0472">Membrane</keyword>
<sequence length="277" mass="29143">MRGGNTRRKGVRPGRPARLDIRPDVGKIAIREQRLRNRQAKRQAERNRLYRRRRSAALGLVLAVTLVLLAAAFAQNSGSPENYLPIDPNAAGPDTVIAGVDGVEISIPVRPANLTGLGYHPDGEHLLELEPRGKDLSASPLARIFFGGSTPEGIGYYIMEAAGRPGPATGALDVGAEAGTPVYSPVTGTVTAIRPDPVIPEAFVIEIKPADRPDLRVMISGVRELNSPEGGVDAPVTAGMTELGAVADSTEVLKPQLASYVSSGSGNHVTITAVRVG</sequence>
<gene>
    <name evidence="2" type="ORF">E0L93_11180</name>
</gene>
<reference evidence="2 3" key="1">
    <citation type="submission" date="2019-03" db="EMBL/GenBank/DDBJ databases">
        <title>Whole genome sequence of a novel Rubrobacter taiwanensis strain, isolated from Yellowstone National Park.</title>
        <authorList>
            <person name="Freed S."/>
            <person name="Ramaley R.F."/>
            <person name="Kyndt J.A."/>
        </authorList>
    </citation>
    <scope>NUCLEOTIDE SEQUENCE [LARGE SCALE GENOMIC DNA]</scope>
    <source>
        <strain evidence="2 3">Yellowstone</strain>
    </source>
</reference>
<proteinExistence type="predicted"/>
<protein>
    <submittedName>
        <fullName evidence="2">Uncharacterized protein</fullName>
    </submittedName>
</protein>
<organism evidence="2 3">
    <name type="scientific">Rubrobacter taiwanensis</name>
    <dbReference type="NCBI Taxonomy" id="185139"/>
    <lineage>
        <taxon>Bacteria</taxon>
        <taxon>Bacillati</taxon>
        <taxon>Actinomycetota</taxon>
        <taxon>Rubrobacteria</taxon>
        <taxon>Rubrobacterales</taxon>
        <taxon>Rubrobacteraceae</taxon>
        <taxon>Rubrobacter</taxon>
    </lineage>
</organism>
<accession>A0A4R1BFU1</accession>
<dbReference type="EMBL" id="SKBU01000019">
    <property type="protein sequence ID" value="TCJ16039.1"/>
    <property type="molecule type" value="Genomic_DNA"/>
</dbReference>
<dbReference type="RefSeq" id="WP_132691930.1">
    <property type="nucleotide sequence ID" value="NZ_SKBU01000019.1"/>
</dbReference>
<name>A0A4R1BFU1_9ACTN</name>
<keyword evidence="1" id="KW-1133">Transmembrane helix</keyword>
<feature type="transmembrane region" description="Helical" evidence="1">
    <location>
        <begin position="56"/>
        <end position="74"/>
    </location>
</feature>
<evidence type="ECO:0000313" key="3">
    <source>
        <dbReference type="Proteomes" id="UP000295244"/>
    </source>
</evidence>
<dbReference type="AlphaFoldDB" id="A0A4R1BFU1"/>
<keyword evidence="1" id="KW-0812">Transmembrane</keyword>
<dbReference type="OrthoDB" id="5243093at2"/>
<evidence type="ECO:0000313" key="2">
    <source>
        <dbReference type="EMBL" id="TCJ16039.1"/>
    </source>
</evidence>
<keyword evidence="3" id="KW-1185">Reference proteome</keyword>
<comment type="caution">
    <text evidence="2">The sequence shown here is derived from an EMBL/GenBank/DDBJ whole genome shotgun (WGS) entry which is preliminary data.</text>
</comment>
<dbReference type="Proteomes" id="UP000295244">
    <property type="component" value="Unassembled WGS sequence"/>
</dbReference>
<evidence type="ECO:0000256" key="1">
    <source>
        <dbReference type="SAM" id="Phobius"/>
    </source>
</evidence>